<feature type="transmembrane region" description="Helical" evidence="1">
    <location>
        <begin position="212"/>
        <end position="232"/>
    </location>
</feature>
<keyword evidence="1" id="KW-0472">Membrane</keyword>
<reference evidence="2 3" key="1">
    <citation type="submission" date="2024-10" db="EMBL/GenBank/DDBJ databases">
        <title>Updated reference genomes for cyclostephanoid diatoms.</title>
        <authorList>
            <person name="Roberts W.R."/>
            <person name="Alverson A.J."/>
        </authorList>
    </citation>
    <scope>NUCLEOTIDE SEQUENCE [LARGE SCALE GENOMIC DNA]</scope>
    <source>
        <strain evidence="2 3">AJA276-08</strain>
    </source>
</reference>
<evidence type="ECO:0000313" key="2">
    <source>
        <dbReference type="EMBL" id="KAL3766743.1"/>
    </source>
</evidence>
<dbReference type="AlphaFoldDB" id="A0ABD3MS51"/>
<gene>
    <name evidence="2" type="ORF">ACHAW5_008797</name>
</gene>
<proteinExistence type="predicted"/>
<sequence>MRLKPYRGQPRNYIFWSAHGEFTMLFRLRRHDIAPVISSLAALAFLAGTPTTTTAFSILDVLGLTGNGAACPAGCPLCQCVNATESTVDACTHARSVEACASDALDECYAGLLGGDDVDVAGLCAVQCGDGSGGQQMMQDTQPSSVQCRLCDIFACCSDCPSERASECFPPNVEDGYTPKGWEPLSCDGIGTNSDGGGISSGSRRVAEFTDFGGVSLMLAACYFAIMSVIVLF</sequence>
<dbReference type="Proteomes" id="UP001530315">
    <property type="component" value="Unassembled WGS sequence"/>
</dbReference>
<dbReference type="EMBL" id="JALLAZ020001722">
    <property type="protein sequence ID" value="KAL3766743.1"/>
    <property type="molecule type" value="Genomic_DNA"/>
</dbReference>
<comment type="caution">
    <text evidence="2">The sequence shown here is derived from an EMBL/GenBank/DDBJ whole genome shotgun (WGS) entry which is preliminary data.</text>
</comment>
<organism evidence="2 3">
    <name type="scientific">Stephanodiscus triporus</name>
    <dbReference type="NCBI Taxonomy" id="2934178"/>
    <lineage>
        <taxon>Eukaryota</taxon>
        <taxon>Sar</taxon>
        <taxon>Stramenopiles</taxon>
        <taxon>Ochrophyta</taxon>
        <taxon>Bacillariophyta</taxon>
        <taxon>Coscinodiscophyceae</taxon>
        <taxon>Thalassiosirophycidae</taxon>
        <taxon>Stephanodiscales</taxon>
        <taxon>Stephanodiscaceae</taxon>
        <taxon>Stephanodiscus</taxon>
    </lineage>
</organism>
<evidence type="ECO:0000256" key="1">
    <source>
        <dbReference type="SAM" id="Phobius"/>
    </source>
</evidence>
<keyword evidence="1" id="KW-0812">Transmembrane</keyword>
<evidence type="ECO:0008006" key="4">
    <source>
        <dbReference type="Google" id="ProtNLM"/>
    </source>
</evidence>
<evidence type="ECO:0000313" key="3">
    <source>
        <dbReference type="Proteomes" id="UP001530315"/>
    </source>
</evidence>
<keyword evidence="3" id="KW-1185">Reference proteome</keyword>
<name>A0ABD3MS51_9STRA</name>
<keyword evidence="1" id="KW-1133">Transmembrane helix</keyword>
<protein>
    <recommendedName>
        <fullName evidence="4">PSI domain-containing protein</fullName>
    </recommendedName>
</protein>
<accession>A0ABD3MS51</accession>